<reference evidence="2 3" key="1">
    <citation type="journal article" date="2019" name="Emerg. Microbes Infect.">
        <title>Comprehensive subspecies identification of 175 nontuberculous mycobacteria species based on 7547 genomic profiles.</title>
        <authorList>
            <person name="Matsumoto Y."/>
            <person name="Kinjo T."/>
            <person name="Motooka D."/>
            <person name="Nabeya D."/>
            <person name="Jung N."/>
            <person name="Uechi K."/>
            <person name="Horii T."/>
            <person name="Iida T."/>
            <person name="Fujita J."/>
            <person name="Nakamura S."/>
        </authorList>
    </citation>
    <scope>NUCLEOTIDE SEQUENCE [LARGE SCALE GENOMIC DNA]</scope>
    <source>
        <strain evidence="2 3">JCM 12272</strain>
    </source>
</reference>
<gene>
    <name evidence="2" type="ORF">MALV_10000</name>
</gene>
<keyword evidence="3" id="KW-1185">Reference proteome</keyword>
<protein>
    <submittedName>
        <fullName evidence="2">Uncharacterized protein</fullName>
    </submittedName>
</protein>
<organism evidence="2 3">
    <name type="scientific">Mycolicibacterium alvei</name>
    <dbReference type="NCBI Taxonomy" id="67081"/>
    <lineage>
        <taxon>Bacteria</taxon>
        <taxon>Bacillati</taxon>
        <taxon>Actinomycetota</taxon>
        <taxon>Actinomycetes</taxon>
        <taxon>Mycobacteriales</taxon>
        <taxon>Mycobacteriaceae</taxon>
        <taxon>Mycolicibacterium</taxon>
    </lineage>
</organism>
<evidence type="ECO:0000313" key="2">
    <source>
        <dbReference type="EMBL" id="BBX25875.1"/>
    </source>
</evidence>
<name>A0A6N4UPL0_9MYCO</name>
<dbReference type="Proteomes" id="UP000466906">
    <property type="component" value="Chromosome"/>
</dbReference>
<accession>A0A6N4UPL0</accession>
<evidence type="ECO:0000313" key="3">
    <source>
        <dbReference type="Proteomes" id="UP000466906"/>
    </source>
</evidence>
<dbReference type="KEGG" id="malv:MALV_10000"/>
<feature type="region of interest" description="Disordered" evidence="1">
    <location>
        <begin position="1"/>
        <end position="30"/>
    </location>
</feature>
<feature type="compositionally biased region" description="Polar residues" evidence="1">
    <location>
        <begin position="11"/>
        <end position="28"/>
    </location>
</feature>
<dbReference type="EMBL" id="AP022565">
    <property type="protein sequence ID" value="BBX25875.1"/>
    <property type="molecule type" value="Genomic_DNA"/>
</dbReference>
<dbReference type="AlphaFoldDB" id="A0A6N4UPL0"/>
<evidence type="ECO:0000256" key="1">
    <source>
        <dbReference type="SAM" id="MobiDB-lite"/>
    </source>
</evidence>
<proteinExistence type="predicted"/>
<sequence length="81" mass="8331">MPDLPTAVRSVCNNDTEPESSNSGQGSPVRTAACESYAVTECVGAHWDNASRTSSGAAAPASQALAHIERVALGHHMILAV</sequence>